<evidence type="ECO:0000313" key="2">
    <source>
        <dbReference type="EMBL" id="MFD1217377.1"/>
    </source>
</evidence>
<dbReference type="InterPro" id="IPR012373">
    <property type="entry name" value="Ferrdict_sens_TM"/>
</dbReference>
<gene>
    <name evidence="2" type="ORF">ACFQ2X_12260</name>
</gene>
<feature type="domain" description="FecR protein" evidence="1">
    <location>
        <begin position="127"/>
        <end position="216"/>
    </location>
</feature>
<evidence type="ECO:0000313" key="3">
    <source>
        <dbReference type="Proteomes" id="UP001597264"/>
    </source>
</evidence>
<comment type="caution">
    <text evidence="2">The sequence shown here is derived from an EMBL/GenBank/DDBJ whole genome shotgun (WGS) entry which is preliminary data.</text>
</comment>
<keyword evidence="3" id="KW-1185">Reference proteome</keyword>
<dbReference type="Gene3D" id="2.60.120.1440">
    <property type="match status" value="1"/>
</dbReference>
<dbReference type="RefSeq" id="WP_230437412.1">
    <property type="nucleotide sequence ID" value="NZ_CP087715.1"/>
</dbReference>
<dbReference type="PANTHER" id="PTHR30273">
    <property type="entry name" value="PERIPLASMIC SIGNAL SENSOR AND SIGMA FACTOR ACTIVATOR FECR-RELATED"/>
    <property type="match status" value="1"/>
</dbReference>
<organism evidence="2 3">
    <name type="scientific">Microbulbifer celer</name>
    <dbReference type="NCBI Taxonomy" id="435905"/>
    <lineage>
        <taxon>Bacteria</taxon>
        <taxon>Pseudomonadati</taxon>
        <taxon>Pseudomonadota</taxon>
        <taxon>Gammaproteobacteria</taxon>
        <taxon>Cellvibrionales</taxon>
        <taxon>Microbulbiferaceae</taxon>
        <taxon>Microbulbifer</taxon>
    </lineage>
</organism>
<dbReference type="InterPro" id="IPR006860">
    <property type="entry name" value="FecR"/>
</dbReference>
<sequence length="327" mass="36352">MNSKIGPLIWAQAADWCERRDELDAESRAALGDWLAADARHRRAYEFLCAEMDGEILQYSLEKVRERAGSPAAPGLRSVTGGGAGRAAHWLMGVAACLLIAALWLPQLPAWRQESQAPVVAFQESMTARGETGELHTADGSHLRLNGDTQLAYSMAGSERRVELRQGEVFFEVAPDPDRPFVITVGASRIEVVGTVFNVNRLGHQVQVNVYEGRVRVAAAGQRELTAGDAILVDGRRLEPVTHFDQSAGKADWMQNWLDVTEQPLKDVLLQLQRHSRRDIVLADILSAQEKVSGRFRLDQPRRSLELLADLQGLELREEDGRYLLSR</sequence>
<proteinExistence type="predicted"/>
<evidence type="ECO:0000259" key="1">
    <source>
        <dbReference type="Pfam" id="PF04773"/>
    </source>
</evidence>
<dbReference type="EMBL" id="JBHTLR010000014">
    <property type="protein sequence ID" value="MFD1217377.1"/>
    <property type="molecule type" value="Genomic_DNA"/>
</dbReference>
<dbReference type="PIRSF" id="PIRSF018266">
    <property type="entry name" value="FecR"/>
    <property type="match status" value="1"/>
</dbReference>
<name>A0ABW3U921_9GAMM</name>
<dbReference type="Proteomes" id="UP001597264">
    <property type="component" value="Unassembled WGS sequence"/>
</dbReference>
<reference evidence="3" key="1">
    <citation type="journal article" date="2019" name="Int. J. Syst. Evol. Microbiol.">
        <title>The Global Catalogue of Microorganisms (GCM) 10K type strain sequencing project: providing services to taxonomists for standard genome sequencing and annotation.</title>
        <authorList>
            <consortium name="The Broad Institute Genomics Platform"/>
            <consortium name="The Broad Institute Genome Sequencing Center for Infectious Disease"/>
            <person name="Wu L."/>
            <person name="Ma J."/>
        </authorList>
    </citation>
    <scope>NUCLEOTIDE SEQUENCE [LARGE SCALE GENOMIC DNA]</scope>
    <source>
        <strain evidence="3">CCUG 54356</strain>
    </source>
</reference>
<accession>A0ABW3U921</accession>
<dbReference type="Gene3D" id="3.55.50.30">
    <property type="match status" value="1"/>
</dbReference>
<dbReference type="PANTHER" id="PTHR30273:SF2">
    <property type="entry name" value="PROTEIN FECR"/>
    <property type="match status" value="1"/>
</dbReference>
<dbReference type="Pfam" id="PF04773">
    <property type="entry name" value="FecR"/>
    <property type="match status" value="1"/>
</dbReference>
<protein>
    <submittedName>
        <fullName evidence="2">FecR family protein</fullName>
    </submittedName>
</protein>